<accession>A0ABX7T2T9</accession>
<reference evidence="1 2" key="1">
    <citation type="submission" date="2021-03" db="EMBL/GenBank/DDBJ databases">
        <title>Complete genome of Parasphingorhabdus_sp.JHSY0214.</title>
        <authorList>
            <person name="Yoo J.H."/>
            <person name="Bae J.W."/>
        </authorList>
    </citation>
    <scope>NUCLEOTIDE SEQUENCE [LARGE SCALE GENOMIC DNA]</scope>
    <source>
        <strain evidence="1 2">JHSY0214</strain>
    </source>
</reference>
<keyword evidence="2" id="KW-1185">Reference proteome</keyword>
<dbReference type="Gene3D" id="3.40.50.150">
    <property type="entry name" value="Vaccinia Virus protein VP39"/>
    <property type="match status" value="1"/>
</dbReference>
<dbReference type="InterPro" id="IPR029063">
    <property type="entry name" value="SAM-dependent_MTases_sf"/>
</dbReference>
<evidence type="ECO:0008006" key="3">
    <source>
        <dbReference type="Google" id="ProtNLM"/>
    </source>
</evidence>
<dbReference type="RefSeq" id="WP_207986685.1">
    <property type="nucleotide sequence ID" value="NZ_CP071794.1"/>
</dbReference>
<organism evidence="1 2">
    <name type="scientific">Parasphingorhabdus cellanae</name>
    <dbReference type="NCBI Taxonomy" id="2806553"/>
    <lineage>
        <taxon>Bacteria</taxon>
        <taxon>Pseudomonadati</taxon>
        <taxon>Pseudomonadota</taxon>
        <taxon>Alphaproteobacteria</taxon>
        <taxon>Sphingomonadales</taxon>
        <taxon>Sphingomonadaceae</taxon>
        <taxon>Parasphingorhabdus</taxon>
    </lineage>
</organism>
<dbReference type="SUPFAM" id="SSF53335">
    <property type="entry name" value="S-adenosyl-L-methionine-dependent methyltransferases"/>
    <property type="match status" value="1"/>
</dbReference>
<evidence type="ECO:0000313" key="1">
    <source>
        <dbReference type="EMBL" id="QTD54854.1"/>
    </source>
</evidence>
<proteinExistence type="predicted"/>
<name>A0ABX7T2T9_9SPHN</name>
<gene>
    <name evidence="1" type="ORF">J4G78_11400</name>
</gene>
<evidence type="ECO:0000313" key="2">
    <source>
        <dbReference type="Proteomes" id="UP000663923"/>
    </source>
</evidence>
<dbReference type="Proteomes" id="UP000663923">
    <property type="component" value="Chromosome"/>
</dbReference>
<sequence>MSKKTSLRGLVKNIVYGNAHIDSHLVPLLKIINKKIDETGAASVLDIGGGFGDNYFMIASALGAKANCLSYHVVDNARSCKLGVSLFPEVTYSTDIPESQFDIVAVVGTLQYIKEWQEAIATLKQRAHILYVARTPIRISNQSFYTQQAVCPEYGESAMRKVGVANLSVISKHDLMSEMSDWQVVLSKHHRDYAKHFGRLPSDYRDVAYINFAWKNGEPATDN</sequence>
<protein>
    <recommendedName>
        <fullName evidence="3">Methyltransferase domain-containing protein</fullName>
    </recommendedName>
</protein>
<dbReference type="EMBL" id="CP071794">
    <property type="protein sequence ID" value="QTD54854.1"/>
    <property type="molecule type" value="Genomic_DNA"/>
</dbReference>